<sequence length="196" mass="21429">MHTAKKSTPLLTRRQFLRVGLAGGAVLLTARLVYGPFARMRLAEVPEAEQLKTLNPRTATALAAIAPVMLGSAFPPAEPEETRLGAQHALVRAIDAAIAAMPAPVQAEISQLLDLLIFPPTRRLLVGLREEWARAEQDDIRGFLYRWRESRFQLLRAGYQGLHQLVCAGWYAMPASQAAVGYPGPPVQWKLAEGAA</sequence>
<keyword evidence="1" id="KW-0472">Membrane</keyword>
<dbReference type="OrthoDB" id="329761at2"/>
<reference evidence="2 3" key="1">
    <citation type="submission" date="2018-05" db="EMBL/GenBank/DDBJ databases">
        <title>Genomic Encyclopedia of Type Strains, Phase IV (KMG-IV): sequencing the most valuable type-strain genomes for metagenomic binning, comparative biology and taxonomic classification.</title>
        <authorList>
            <person name="Goeker M."/>
        </authorList>
    </citation>
    <scope>NUCLEOTIDE SEQUENCE [LARGE SCALE GENOMIC DNA]</scope>
    <source>
        <strain evidence="2 3">DSM 29661</strain>
    </source>
</reference>
<evidence type="ECO:0008006" key="4">
    <source>
        <dbReference type="Google" id="ProtNLM"/>
    </source>
</evidence>
<dbReference type="InterPro" id="IPR006311">
    <property type="entry name" value="TAT_signal"/>
</dbReference>
<dbReference type="AlphaFoldDB" id="A0A318KZ79"/>
<dbReference type="Proteomes" id="UP000247555">
    <property type="component" value="Unassembled WGS sequence"/>
</dbReference>
<dbReference type="RefSeq" id="WP_146215015.1">
    <property type="nucleotide sequence ID" value="NZ_DAIPEO010000200.1"/>
</dbReference>
<name>A0A318KZ79_9NEIS</name>
<comment type="caution">
    <text evidence="2">The sequence shown here is derived from an EMBL/GenBank/DDBJ whole genome shotgun (WGS) entry which is preliminary data.</text>
</comment>
<protein>
    <recommendedName>
        <fullName evidence="4">Gluconate 2-dehydrogenase subunit 3-like protein</fullName>
    </recommendedName>
</protein>
<gene>
    <name evidence="2" type="ORF">DFR34_101131</name>
</gene>
<accession>A0A318KZ79</accession>
<keyword evidence="1" id="KW-0812">Transmembrane</keyword>
<proteinExistence type="predicted"/>
<evidence type="ECO:0000313" key="2">
    <source>
        <dbReference type="EMBL" id="PXX81902.1"/>
    </source>
</evidence>
<organism evidence="2 3">
    <name type="scientific">Rivihabitans pingtungensis</name>
    <dbReference type="NCBI Taxonomy" id="1054498"/>
    <lineage>
        <taxon>Bacteria</taxon>
        <taxon>Pseudomonadati</taxon>
        <taxon>Pseudomonadota</taxon>
        <taxon>Betaproteobacteria</taxon>
        <taxon>Neisseriales</taxon>
        <taxon>Aquaspirillaceae</taxon>
        <taxon>Rivihabitans</taxon>
    </lineage>
</organism>
<feature type="transmembrane region" description="Helical" evidence="1">
    <location>
        <begin position="16"/>
        <end position="34"/>
    </location>
</feature>
<keyword evidence="1" id="KW-1133">Transmembrane helix</keyword>
<dbReference type="EMBL" id="QJKI01000001">
    <property type="protein sequence ID" value="PXX81902.1"/>
    <property type="molecule type" value="Genomic_DNA"/>
</dbReference>
<evidence type="ECO:0000313" key="3">
    <source>
        <dbReference type="Proteomes" id="UP000247555"/>
    </source>
</evidence>
<dbReference type="PROSITE" id="PS51318">
    <property type="entry name" value="TAT"/>
    <property type="match status" value="1"/>
</dbReference>
<keyword evidence="3" id="KW-1185">Reference proteome</keyword>
<evidence type="ECO:0000256" key="1">
    <source>
        <dbReference type="SAM" id="Phobius"/>
    </source>
</evidence>